<dbReference type="Pfam" id="PF13377">
    <property type="entry name" value="Peripla_BP_3"/>
    <property type="match status" value="1"/>
</dbReference>
<dbReference type="Pfam" id="PF00356">
    <property type="entry name" value="LacI"/>
    <property type="match status" value="1"/>
</dbReference>
<evidence type="ECO:0000313" key="5">
    <source>
        <dbReference type="EMBL" id="RZT02438.1"/>
    </source>
</evidence>
<dbReference type="CDD" id="cd01392">
    <property type="entry name" value="HTH_LacI"/>
    <property type="match status" value="1"/>
</dbReference>
<dbReference type="Gene3D" id="1.10.260.40">
    <property type="entry name" value="lambda repressor-like DNA-binding domains"/>
    <property type="match status" value="1"/>
</dbReference>
<dbReference type="OrthoDB" id="43195at2"/>
<reference evidence="5 6" key="1">
    <citation type="submission" date="2019-02" db="EMBL/GenBank/DDBJ databases">
        <title>Genomic Encyclopedia of Type Strains, Phase IV (KMG-IV): sequencing the most valuable type-strain genomes for metagenomic binning, comparative biology and taxonomic classification.</title>
        <authorList>
            <person name="Goeker M."/>
        </authorList>
    </citation>
    <scope>NUCLEOTIDE SEQUENCE [LARGE SCALE GENOMIC DNA]</scope>
    <source>
        <strain evidence="5 6">DSM 29486</strain>
    </source>
</reference>
<name>A0A4Q7PQW5_9FIRM</name>
<dbReference type="SUPFAM" id="SSF53822">
    <property type="entry name" value="Periplasmic binding protein-like I"/>
    <property type="match status" value="1"/>
</dbReference>
<protein>
    <submittedName>
        <fullName evidence="5">LacI family transcriptional regulator</fullName>
    </submittedName>
</protein>
<evidence type="ECO:0000256" key="2">
    <source>
        <dbReference type="ARBA" id="ARBA00023125"/>
    </source>
</evidence>
<dbReference type="PANTHER" id="PTHR30146:SF109">
    <property type="entry name" value="HTH-TYPE TRANSCRIPTIONAL REGULATOR GALS"/>
    <property type="match status" value="1"/>
</dbReference>
<keyword evidence="1" id="KW-0805">Transcription regulation</keyword>
<dbReference type="AlphaFoldDB" id="A0A4Q7PQW5"/>
<feature type="domain" description="HTH lacI-type" evidence="4">
    <location>
        <begin position="3"/>
        <end position="61"/>
    </location>
</feature>
<proteinExistence type="predicted"/>
<evidence type="ECO:0000259" key="4">
    <source>
        <dbReference type="PROSITE" id="PS50932"/>
    </source>
</evidence>
<dbReference type="SMART" id="SM00354">
    <property type="entry name" value="HTH_LACI"/>
    <property type="match status" value="1"/>
</dbReference>
<sequence>MKVKSKDIAKKLGLSPATVSLVLNNKPGISPETRDRVFSLLQEYGYEQPKAPQLTPASNKTLQFVIYQKHGLVVSDTPFFSTLTEAINREARASGYSLTITYIDEQKDDIEAILSDMVQNSPSGLLILATEMFAEDIGPFQRLGIPLLLLDSQFDHVDIDTVCINNADGVYKAMDYFYHLGYSNIGYLRSSIRIYNFDQRFTRFRAYAADRKVRIEESNIFPLESTTEGAYQDMKRLLKERRDTPDALFADNDIIASGAIRALKEFGLSIPEDVSIIGFDDMPFCEMLEPSLTTIRVFKQEMGTTAVRRLIDVIENPQSKPQKIYISTELVPRRSTREYA</sequence>
<evidence type="ECO:0000256" key="1">
    <source>
        <dbReference type="ARBA" id="ARBA00023015"/>
    </source>
</evidence>
<keyword evidence="2" id="KW-0238">DNA-binding</keyword>
<dbReference type="Proteomes" id="UP000292927">
    <property type="component" value="Unassembled WGS sequence"/>
</dbReference>
<dbReference type="InterPro" id="IPR010982">
    <property type="entry name" value="Lambda_DNA-bd_dom_sf"/>
</dbReference>
<dbReference type="InterPro" id="IPR046335">
    <property type="entry name" value="LacI/GalR-like_sensor"/>
</dbReference>
<dbReference type="RefSeq" id="WP_130432817.1">
    <property type="nucleotide sequence ID" value="NZ_SGXF01000001.1"/>
</dbReference>
<dbReference type="PANTHER" id="PTHR30146">
    <property type="entry name" value="LACI-RELATED TRANSCRIPTIONAL REPRESSOR"/>
    <property type="match status" value="1"/>
</dbReference>
<dbReference type="SUPFAM" id="SSF47413">
    <property type="entry name" value="lambda repressor-like DNA-binding domains"/>
    <property type="match status" value="1"/>
</dbReference>
<keyword evidence="6" id="KW-1185">Reference proteome</keyword>
<dbReference type="EMBL" id="SGXF01000001">
    <property type="protein sequence ID" value="RZT02438.1"/>
    <property type="molecule type" value="Genomic_DNA"/>
</dbReference>
<dbReference type="InterPro" id="IPR028082">
    <property type="entry name" value="Peripla_BP_I"/>
</dbReference>
<gene>
    <name evidence="5" type="ORF">EV209_0553</name>
</gene>
<dbReference type="Gene3D" id="3.40.50.2300">
    <property type="match status" value="2"/>
</dbReference>
<dbReference type="InterPro" id="IPR000843">
    <property type="entry name" value="HTH_LacI"/>
</dbReference>
<accession>A0A4Q7PQW5</accession>
<evidence type="ECO:0000256" key="3">
    <source>
        <dbReference type="ARBA" id="ARBA00023163"/>
    </source>
</evidence>
<keyword evidence="3" id="KW-0804">Transcription</keyword>
<evidence type="ECO:0000313" key="6">
    <source>
        <dbReference type="Proteomes" id="UP000292927"/>
    </source>
</evidence>
<dbReference type="PROSITE" id="PS50932">
    <property type="entry name" value="HTH_LACI_2"/>
    <property type="match status" value="1"/>
</dbReference>
<dbReference type="GO" id="GO:0003700">
    <property type="term" value="F:DNA-binding transcription factor activity"/>
    <property type="evidence" value="ECO:0007669"/>
    <property type="project" value="TreeGrafter"/>
</dbReference>
<dbReference type="GO" id="GO:0000976">
    <property type="term" value="F:transcription cis-regulatory region binding"/>
    <property type="evidence" value="ECO:0007669"/>
    <property type="project" value="TreeGrafter"/>
</dbReference>
<organism evidence="5 6">
    <name type="scientific">Cuneatibacter caecimuris</name>
    <dbReference type="NCBI Taxonomy" id="1796618"/>
    <lineage>
        <taxon>Bacteria</taxon>
        <taxon>Bacillati</taxon>
        <taxon>Bacillota</taxon>
        <taxon>Clostridia</taxon>
        <taxon>Lachnospirales</taxon>
        <taxon>Lachnospiraceae</taxon>
        <taxon>Cuneatibacter</taxon>
    </lineage>
</organism>
<comment type="caution">
    <text evidence="5">The sequence shown here is derived from an EMBL/GenBank/DDBJ whole genome shotgun (WGS) entry which is preliminary data.</text>
</comment>